<protein>
    <submittedName>
        <fullName evidence="1">Uncharacterized protein</fullName>
    </submittedName>
</protein>
<dbReference type="Proteomes" id="UP000269396">
    <property type="component" value="Unassembled WGS sequence"/>
</dbReference>
<name>A0A183NUY6_9TREM</name>
<evidence type="ECO:0000313" key="1">
    <source>
        <dbReference type="EMBL" id="VDP31099.1"/>
    </source>
</evidence>
<evidence type="ECO:0000313" key="2">
    <source>
        <dbReference type="Proteomes" id="UP000269396"/>
    </source>
</evidence>
<proteinExistence type="predicted"/>
<gene>
    <name evidence="1" type="ORF">SMTD_LOCUS5922</name>
</gene>
<keyword evidence="2" id="KW-1185">Reference proteome</keyword>
<dbReference type="EMBL" id="UZAL01027287">
    <property type="protein sequence ID" value="VDP31099.1"/>
    <property type="molecule type" value="Genomic_DNA"/>
</dbReference>
<dbReference type="AlphaFoldDB" id="A0A183NUY6"/>
<organism evidence="1 2">
    <name type="scientific">Schistosoma mattheei</name>
    <dbReference type="NCBI Taxonomy" id="31246"/>
    <lineage>
        <taxon>Eukaryota</taxon>
        <taxon>Metazoa</taxon>
        <taxon>Spiralia</taxon>
        <taxon>Lophotrochozoa</taxon>
        <taxon>Platyhelminthes</taxon>
        <taxon>Trematoda</taxon>
        <taxon>Digenea</taxon>
        <taxon>Strigeidida</taxon>
        <taxon>Schistosomatoidea</taxon>
        <taxon>Schistosomatidae</taxon>
        <taxon>Schistosoma</taxon>
    </lineage>
</organism>
<reference evidence="1 2" key="1">
    <citation type="submission" date="2018-11" db="EMBL/GenBank/DDBJ databases">
        <authorList>
            <consortium name="Pathogen Informatics"/>
        </authorList>
    </citation>
    <scope>NUCLEOTIDE SEQUENCE [LARGE SCALE GENOMIC DNA]</scope>
    <source>
        <strain>Denwood</strain>
        <strain evidence="2">Zambia</strain>
    </source>
</reference>
<sequence>MARNISTVRELPFTRKMPSDCKPPLFNKKLNISEITIGISVLSRSITSPSDTPNVSIGCLGIDNAVVGLKAFLGTGLTTIFFISRSITMTVSCRKKTWNTNFW</sequence>
<accession>A0A183NUY6</accession>